<evidence type="ECO:0000256" key="1">
    <source>
        <dbReference type="SAM" id="Coils"/>
    </source>
</evidence>
<evidence type="ECO:0008006" key="4">
    <source>
        <dbReference type="Google" id="ProtNLM"/>
    </source>
</evidence>
<organism evidence="2 3">
    <name type="scientific">Planifilum fulgidum</name>
    <dbReference type="NCBI Taxonomy" id="201973"/>
    <lineage>
        <taxon>Bacteria</taxon>
        <taxon>Bacillati</taxon>
        <taxon>Bacillota</taxon>
        <taxon>Bacilli</taxon>
        <taxon>Bacillales</taxon>
        <taxon>Thermoactinomycetaceae</taxon>
        <taxon>Planifilum</taxon>
    </lineage>
</organism>
<reference evidence="3" key="1">
    <citation type="submission" date="2016-10" db="EMBL/GenBank/DDBJ databases">
        <authorList>
            <person name="Varghese N."/>
            <person name="Submissions S."/>
        </authorList>
    </citation>
    <scope>NUCLEOTIDE SEQUENCE [LARGE SCALE GENOMIC DNA]</scope>
    <source>
        <strain evidence="3">DSM 44945</strain>
    </source>
</reference>
<accession>A0A1I2KUL7</accession>
<feature type="coiled-coil region" evidence="1">
    <location>
        <begin position="41"/>
        <end position="68"/>
    </location>
</feature>
<name>A0A1I2KUL7_9BACL</name>
<dbReference type="Proteomes" id="UP000198661">
    <property type="component" value="Unassembled WGS sequence"/>
</dbReference>
<proteinExistence type="predicted"/>
<dbReference type="EMBL" id="FOOK01000002">
    <property type="protein sequence ID" value="SFF68887.1"/>
    <property type="molecule type" value="Genomic_DNA"/>
</dbReference>
<sequence length="76" mass="9221">MRLQGIPKAKIAEELGIQDVGRLKIWMRKYREQGDFGLMEHRGRRKEYKDLEREVKRLRLENDVLKKWLEILAREG</sequence>
<dbReference type="AlphaFoldDB" id="A0A1I2KUL7"/>
<keyword evidence="3" id="KW-1185">Reference proteome</keyword>
<protein>
    <recommendedName>
        <fullName evidence="4">Helix-turn-helix domain-containing protein</fullName>
    </recommendedName>
</protein>
<evidence type="ECO:0000313" key="2">
    <source>
        <dbReference type="EMBL" id="SFF68887.1"/>
    </source>
</evidence>
<evidence type="ECO:0000313" key="3">
    <source>
        <dbReference type="Proteomes" id="UP000198661"/>
    </source>
</evidence>
<dbReference type="InterPro" id="IPR009057">
    <property type="entry name" value="Homeodomain-like_sf"/>
</dbReference>
<feature type="non-terminal residue" evidence="2">
    <location>
        <position position="76"/>
    </location>
</feature>
<gene>
    <name evidence="2" type="ORF">SAMN04488025_102210</name>
</gene>
<keyword evidence="1" id="KW-0175">Coiled coil</keyword>
<dbReference type="SUPFAM" id="SSF46689">
    <property type="entry name" value="Homeodomain-like"/>
    <property type="match status" value="1"/>
</dbReference>